<keyword evidence="2" id="KW-1185">Reference proteome</keyword>
<dbReference type="OrthoDB" id="5535068at2759"/>
<organism evidence="1 2">
    <name type="scientific">Austropuccinia psidii MF-1</name>
    <dbReference type="NCBI Taxonomy" id="1389203"/>
    <lineage>
        <taxon>Eukaryota</taxon>
        <taxon>Fungi</taxon>
        <taxon>Dikarya</taxon>
        <taxon>Basidiomycota</taxon>
        <taxon>Pucciniomycotina</taxon>
        <taxon>Pucciniomycetes</taxon>
        <taxon>Pucciniales</taxon>
        <taxon>Sphaerophragmiaceae</taxon>
        <taxon>Austropuccinia</taxon>
    </lineage>
</organism>
<comment type="caution">
    <text evidence="1">The sequence shown here is derived from an EMBL/GenBank/DDBJ whole genome shotgun (WGS) entry which is preliminary data.</text>
</comment>
<dbReference type="Proteomes" id="UP000765509">
    <property type="component" value="Unassembled WGS sequence"/>
</dbReference>
<name>A0A9Q3B9B7_9BASI</name>
<evidence type="ECO:0000313" key="2">
    <source>
        <dbReference type="Proteomes" id="UP000765509"/>
    </source>
</evidence>
<accession>A0A9Q3B9B7</accession>
<evidence type="ECO:0000313" key="1">
    <source>
        <dbReference type="EMBL" id="MBW0461134.1"/>
    </source>
</evidence>
<protein>
    <submittedName>
        <fullName evidence="1">Uncharacterized protein</fullName>
    </submittedName>
</protein>
<dbReference type="AlphaFoldDB" id="A0A9Q3B9B7"/>
<reference evidence="1" key="1">
    <citation type="submission" date="2021-03" db="EMBL/GenBank/DDBJ databases">
        <title>Draft genome sequence of rust myrtle Austropuccinia psidii MF-1, a brazilian biotype.</title>
        <authorList>
            <person name="Quecine M.C."/>
            <person name="Pachon D.M.R."/>
            <person name="Bonatelli M.L."/>
            <person name="Correr F.H."/>
            <person name="Franceschini L.M."/>
            <person name="Leite T.F."/>
            <person name="Margarido G.R.A."/>
            <person name="Almeida C.A."/>
            <person name="Ferrarezi J.A."/>
            <person name="Labate C.A."/>
        </authorList>
    </citation>
    <scope>NUCLEOTIDE SEQUENCE</scope>
    <source>
        <strain evidence="1">MF-1</strain>
    </source>
</reference>
<dbReference type="EMBL" id="AVOT02000111">
    <property type="protein sequence ID" value="MBW0461134.1"/>
    <property type="molecule type" value="Genomic_DNA"/>
</dbReference>
<gene>
    <name evidence="1" type="ORF">O181_000849</name>
</gene>
<sequence length="99" mass="11133">MIHRGIRGPTTSFVELSEFTPIILASGEETQINFLIAQGSVHKVLARPFLEDNIIRLKFSHTQGEILSYQEPDGERLFMPICKPQAIGWKNGPPRGMDL</sequence>
<proteinExistence type="predicted"/>